<dbReference type="Proteomes" id="UP001230145">
    <property type="component" value="Unassembled WGS sequence"/>
</dbReference>
<accession>A0ABT9PJF0</accession>
<gene>
    <name evidence="7" type="ORF">J2S45_001517</name>
</gene>
<protein>
    <recommendedName>
        <fullName evidence="2">N-acetylmuramoyl-L-alanine amidase</fullName>
        <ecNumber evidence="2">3.5.1.28</ecNumber>
    </recommendedName>
</protein>
<evidence type="ECO:0000313" key="8">
    <source>
        <dbReference type="Proteomes" id="UP001230145"/>
    </source>
</evidence>
<evidence type="ECO:0000256" key="3">
    <source>
        <dbReference type="ARBA" id="ARBA00022801"/>
    </source>
</evidence>
<feature type="domain" description="N-acetylmuramoyl-L-alanine amidase" evidence="5">
    <location>
        <begin position="15"/>
        <end position="134"/>
    </location>
</feature>
<dbReference type="PANTHER" id="PTHR30417">
    <property type="entry name" value="N-ACETYLMURAMOYL-L-ALANINE AMIDASE AMID"/>
    <property type="match status" value="1"/>
</dbReference>
<evidence type="ECO:0000256" key="4">
    <source>
        <dbReference type="ARBA" id="ARBA00023316"/>
    </source>
</evidence>
<comment type="caution">
    <text evidence="7">The sequence shown here is derived from an EMBL/GenBank/DDBJ whole genome shotgun (WGS) entry which is preliminary data.</text>
</comment>
<dbReference type="InterPro" id="IPR051206">
    <property type="entry name" value="NAMLAA_amidase_2"/>
</dbReference>
<evidence type="ECO:0000313" key="7">
    <source>
        <dbReference type="EMBL" id="MDP9832838.1"/>
    </source>
</evidence>
<feature type="domain" description="Cpl-7 lysozyme C-terminal" evidence="6">
    <location>
        <begin position="165"/>
        <end position="203"/>
    </location>
</feature>
<dbReference type="Pfam" id="PF08230">
    <property type="entry name" value="CW_7"/>
    <property type="match status" value="3"/>
</dbReference>
<comment type="catalytic activity">
    <reaction evidence="1">
        <text>Hydrolyzes the link between N-acetylmuramoyl residues and L-amino acid residues in certain cell-wall glycopeptides.</text>
        <dbReference type="EC" id="3.5.1.28"/>
    </reaction>
</comment>
<dbReference type="SMART" id="SM00644">
    <property type="entry name" value="Ami_2"/>
    <property type="match status" value="1"/>
</dbReference>
<dbReference type="InterPro" id="IPR036505">
    <property type="entry name" value="Amidase/PGRP_sf"/>
</dbReference>
<dbReference type="SMART" id="SM01095">
    <property type="entry name" value="Cpl-7"/>
    <property type="match status" value="3"/>
</dbReference>
<proteinExistence type="predicted"/>
<feature type="domain" description="Cpl-7 lysozyme C-terminal" evidence="6">
    <location>
        <begin position="273"/>
        <end position="311"/>
    </location>
</feature>
<evidence type="ECO:0000259" key="6">
    <source>
        <dbReference type="SMART" id="SM01095"/>
    </source>
</evidence>
<dbReference type="Pfam" id="PF01510">
    <property type="entry name" value="Amidase_2"/>
    <property type="match status" value="1"/>
</dbReference>
<keyword evidence="4" id="KW-0961">Cell wall biogenesis/degradation</keyword>
<keyword evidence="8" id="KW-1185">Reference proteome</keyword>
<evidence type="ECO:0000256" key="2">
    <source>
        <dbReference type="ARBA" id="ARBA00011901"/>
    </source>
</evidence>
<sequence>MGYSYSFDPASPANYTAGRGGKRITTIVIHHWDDPARNPQLAGVVATFKNPGRGASAHYVVEAGRVVQMVDLANTAWHAGNWPVNQCSIGIECNPRCSEADKATIGELIRDLQAKYGPLRIIGHKDASSTACPGRYYPPASVLAPYIGGGGSSAPAATPAVDGSIDELARRVIAGEFGNGEERKTRLGSQYSAVQARVNEILAGRPAQPNPAEPATPAPAADIEALADAVIRGEYGNGADRKARLGHLYDAVQARVNAKLSGAAPAPAPGPNLEAMADAVIRGEYGNGAERRNRLGHLYDAVQAIVNRKLGY</sequence>
<dbReference type="Gene3D" id="3.40.80.10">
    <property type="entry name" value="Peptidoglycan recognition protein-like"/>
    <property type="match status" value="1"/>
</dbReference>
<evidence type="ECO:0000259" key="5">
    <source>
        <dbReference type="SMART" id="SM00644"/>
    </source>
</evidence>
<dbReference type="PANTHER" id="PTHR30417:SF1">
    <property type="entry name" value="N-ACETYLMURAMOYL-L-ALANINE AMIDASE AMID"/>
    <property type="match status" value="1"/>
</dbReference>
<dbReference type="InterPro" id="IPR002502">
    <property type="entry name" value="Amidase_domain"/>
</dbReference>
<dbReference type="CDD" id="cd06583">
    <property type="entry name" value="PGRP"/>
    <property type="match status" value="1"/>
</dbReference>
<dbReference type="EMBL" id="JAUSQL010000001">
    <property type="protein sequence ID" value="MDP9832838.1"/>
    <property type="molecule type" value="Genomic_DNA"/>
</dbReference>
<dbReference type="EC" id="3.5.1.28" evidence="2"/>
<organism evidence="7 8">
    <name type="scientific">Trueperella abortisuis</name>
    <dbReference type="NCBI Taxonomy" id="445930"/>
    <lineage>
        <taxon>Bacteria</taxon>
        <taxon>Bacillati</taxon>
        <taxon>Actinomycetota</taxon>
        <taxon>Actinomycetes</taxon>
        <taxon>Actinomycetales</taxon>
        <taxon>Actinomycetaceae</taxon>
        <taxon>Trueperella</taxon>
    </lineage>
</organism>
<keyword evidence="3" id="KW-0378">Hydrolase</keyword>
<dbReference type="InterPro" id="IPR013168">
    <property type="entry name" value="Cpl_7_lyso_C"/>
</dbReference>
<name>A0ABT9PJF0_9ACTO</name>
<evidence type="ECO:0000256" key="1">
    <source>
        <dbReference type="ARBA" id="ARBA00001561"/>
    </source>
</evidence>
<dbReference type="SUPFAM" id="SSF55846">
    <property type="entry name" value="N-acetylmuramoyl-L-alanine amidase-like"/>
    <property type="match status" value="1"/>
</dbReference>
<reference evidence="7 8" key="1">
    <citation type="submission" date="2023-07" db="EMBL/GenBank/DDBJ databases">
        <title>Sequencing the genomes of 1000 actinobacteria strains.</title>
        <authorList>
            <person name="Klenk H.-P."/>
        </authorList>
    </citation>
    <scope>NUCLEOTIDE SEQUENCE [LARGE SCALE GENOMIC DNA]</scope>
    <source>
        <strain evidence="7 8">DSM 19515</strain>
    </source>
</reference>
<feature type="domain" description="Cpl-7 lysozyme C-terminal" evidence="6">
    <location>
        <begin position="223"/>
        <end position="261"/>
    </location>
</feature>
<dbReference type="RefSeq" id="WP_278787610.1">
    <property type="nucleotide sequence ID" value="NZ_JAUSQL010000001.1"/>
</dbReference>